<dbReference type="SUPFAM" id="SSF50998">
    <property type="entry name" value="Quinoprotein alcohol dehydrogenase-like"/>
    <property type="match status" value="1"/>
</dbReference>
<dbReference type="AlphaFoldDB" id="A0A5C6RRR1"/>
<dbReference type="InterPro" id="IPR013783">
    <property type="entry name" value="Ig-like_fold"/>
</dbReference>
<accession>A0A5C6RRR1</accession>
<protein>
    <submittedName>
        <fullName evidence="1">Uncharacterized protein</fullName>
    </submittedName>
</protein>
<reference evidence="1 2" key="1">
    <citation type="submission" date="2019-08" db="EMBL/GenBank/DDBJ databases">
        <title>Genome of Vicingus serpentipes NCIMB 15042.</title>
        <authorList>
            <person name="Bowman J.P."/>
        </authorList>
    </citation>
    <scope>NUCLEOTIDE SEQUENCE [LARGE SCALE GENOMIC DNA]</scope>
    <source>
        <strain evidence="1 2">NCIMB 15042</strain>
    </source>
</reference>
<dbReference type="InterPro" id="IPR011047">
    <property type="entry name" value="Quinoprotein_ADH-like_sf"/>
</dbReference>
<proteinExistence type="predicted"/>
<comment type="caution">
    <text evidence="1">The sequence shown here is derived from an EMBL/GenBank/DDBJ whole genome shotgun (WGS) entry which is preliminary data.</text>
</comment>
<dbReference type="Proteomes" id="UP000321721">
    <property type="component" value="Unassembled WGS sequence"/>
</dbReference>
<dbReference type="Pfam" id="PF17957">
    <property type="entry name" value="Big_7"/>
    <property type="match status" value="1"/>
</dbReference>
<name>A0A5C6RRR1_9FLAO</name>
<evidence type="ECO:0000313" key="2">
    <source>
        <dbReference type="Proteomes" id="UP000321721"/>
    </source>
</evidence>
<dbReference type="Gene3D" id="2.60.40.10">
    <property type="entry name" value="Immunoglobulins"/>
    <property type="match status" value="1"/>
</dbReference>
<sequence>MRNTLNWIFALLLVVFNSCNKDLSDESIPTIYIASPSQGQYFSVGDTIYIQGNVSDNNSLTNISISLNDDNNISTGNSINLNLNSGNYVLNEKLILDNPQMASGKYSLAITVNDGINSTSKFVELNINEFPKRRNGFVLFSNNGTSTNIVKLDSLNNASMLYNVNGDFLNGVVNSINQEVISSGNLSGNLTAYNLSTGMISWSLNNNASGFAHFTGLAANENQTFVGYFNQNIQSYLKSGIPNFSAQALTNFYTEQLSVHNGSLLVTEQKHKTIAEIRLVAYYLATGLEKQNTIINEDVIDMYSLSNNELVVFTNNAINGKIQVFDIAQNSIWQPFLLNAGLIEDCTEISLGKYLIIQNGDLILVNYNNFTKTIYLSGINAQKVKYDYLTNQLGVISGSELSVYDYSSKIKMTSYINSEAISDFDIWYNK</sequence>
<gene>
    <name evidence="1" type="ORF">FRY74_06630</name>
</gene>
<dbReference type="EMBL" id="VOOS01000003">
    <property type="protein sequence ID" value="TXB65096.1"/>
    <property type="molecule type" value="Genomic_DNA"/>
</dbReference>
<organism evidence="1 2">
    <name type="scientific">Vicingus serpentipes</name>
    <dbReference type="NCBI Taxonomy" id="1926625"/>
    <lineage>
        <taxon>Bacteria</taxon>
        <taxon>Pseudomonadati</taxon>
        <taxon>Bacteroidota</taxon>
        <taxon>Flavobacteriia</taxon>
        <taxon>Flavobacteriales</taxon>
        <taxon>Vicingaceae</taxon>
        <taxon>Vicingus</taxon>
    </lineage>
</organism>
<dbReference type="RefSeq" id="WP_147099837.1">
    <property type="nucleotide sequence ID" value="NZ_VOOS01000003.1"/>
</dbReference>
<keyword evidence="2" id="KW-1185">Reference proteome</keyword>
<evidence type="ECO:0000313" key="1">
    <source>
        <dbReference type="EMBL" id="TXB65096.1"/>
    </source>
</evidence>